<evidence type="ECO:0000256" key="11">
    <source>
        <dbReference type="ARBA" id="ARBA00031531"/>
    </source>
</evidence>
<proteinExistence type="inferred from homology"/>
<name>A0A2K8KQJ6_9GAMM</name>
<dbReference type="AlphaFoldDB" id="A0A2K8KQJ6"/>
<evidence type="ECO:0000256" key="2">
    <source>
        <dbReference type="ARBA" id="ARBA00007317"/>
    </source>
</evidence>
<evidence type="ECO:0000256" key="9">
    <source>
        <dbReference type="ARBA" id="ARBA00025211"/>
    </source>
</evidence>
<dbReference type="InterPro" id="IPR001078">
    <property type="entry name" value="2-oxoacid_DH_actylTfrase"/>
</dbReference>
<gene>
    <name evidence="15" type="ORF">REIFOR_01881</name>
</gene>
<dbReference type="OrthoDB" id="9805770at2"/>
<dbReference type="GO" id="GO:0031405">
    <property type="term" value="F:lipoic acid binding"/>
    <property type="evidence" value="ECO:0007669"/>
    <property type="project" value="TreeGrafter"/>
</dbReference>
<dbReference type="GO" id="GO:0006086">
    <property type="term" value="P:pyruvate decarboxylation to acetyl-CoA"/>
    <property type="evidence" value="ECO:0007669"/>
    <property type="project" value="TreeGrafter"/>
</dbReference>
<dbReference type="RefSeq" id="WP_100257306.1">
    <property type="nucleotide sequence ID" value="NZ_CP011797.1"/>
</dbReference>
<comment type="cofactor">
    <cofactor evidence="1">
        <name>(R)-lipoate</name>
        <dbReference type="ChEBI" id="CHEBI:83088"/>
    </cofactor>
</comment>
<dbReference type="FunFam" id="3.30.559.10:FF:000004">
    <property type="entry name" value="Acetyltransferase component of pyruvate dehydrogenase complex"/>
    <property type="match status" value="1"/>
</dbReference>
<dbReference type="KEGG" id="rfo:REIFOR_01881"/>
<evidence type="ECO:0000256" key="7">
    <source>
        <dbReference type="ARBA" id="ARBA00022823"/>
    </source>
</evidence>
<evidence type="ECO:0000256" key="5">
    <source>
        <dbReference type="ARBA" id="ARBA00016300"/>
    </source>
</evidence>
<keyword evidence="16" id="KW-1185">Reference proteome</keyword>
<evidence type="ECO:0000256" key="1">
    <source>
        <dbReference type="ARBA" id="ARBA00001938"/>
    </source>
</evidence>
<reference evidence="15 16" key="1">
    <citation type="journal article" date="2017" name="Environ. Microbiol.">
        <title>Genomic and physiological analyses of 'Reinekea forsetii' reveal a versatile opportunistic lifestyle during spring algae blooms.</title>
        <authorList>
            <person name="Avci B."/>
            <person name="Hahnke R.L."/>
            <person name="Chafee M."/>
            <person name="Fischer T."/>
            <person name="Gruber-Vodicka H."/>
            <person name="Tegetmeyer H.E."/>
            <person name="Harder J."/>
            <person name="Fuchs B.M."/>
            <person name="Amann R.I."/>
            <person name="Teeling H."/>
        </authorList>
    </citation>
    <scope>NUCLEOTIDE SEQUENCE [LARGE SCALE GENOMIC DNA]</scope>
    <source>
        <strain evidence="15 16">Hel1_31_D35</strain>
    </source>
</reference>
<dbReference type="Pfam" id="PF00198">
    <property type="entry name" value="2-oxoacid_dh"/>
    <property type="match status" value="1"/>
</dbReference>
<keyword evidence="7" id="KW-0450">Lipoyl</keyword>
<sequence length="270" mass="29251">MINMIPDGSPSQRARSFAGHSVKATPDGQQYWQVDHSQYGAVTEVPMSKMALVSAGNLQASIQLIPSVTHGDKASVDLLEQFRKGLKGEMQARGVKLSVLAFLVKALAKALQEMPKFNTSLSADGQTLIQKHYVHIGIAVDTDYGLVVPVIRNADQKGIVAIAEEINVLALAAKSKRLKAEQMGGASMSITSLGNIGGTYFTPIVNPPEVAILGVTPMVTEPVWNGTEFLPELRLPLDLSYDHRVINGADAARFTRQICKYLTEPQRLMV</sequence>
<evidence type="ECO:0000256" key="4">
    <source>
        <dbReference type="ARBA" id="ARBA00013114"/>
    </source>
</evidence>
<dbReference type="EC" id="2.3.1.12" evidence="4"/>
<evidence type="ECO:0000256" key="10">
    <source>
        <dbReference type="ARBA" id="ARBA00029730"/>
    </source>
</evidence>
<comment type="catalytic activity">
    <reaction evidence="12">
        <text>N(6)-[(R)-dihydrolipoyl]-L-lysyl-[protein] + acetyl-CoA = N(6)-[(R)-S(8)-acetyldihydrolipoyl]-L-lysyl-[protein] + CoA</text>
        <dbReference type="Rhea" id="RHEA:17017"/>
        <dbReference type="Rhea" id="RHEA-COMP:10475"/>
        <dbReference type="Rhea" id="RHEA-COMP:10478"/>
        <dbReference type="ChEBI" id="CHEBI:57287"/>
        <dbReference type="ChEBI" id="CHEBI:57288"/>
        <dbReference type="ChEBI" id="CHEBI:83100"/>
        <dbReference type="ChEBI" id="CHEBI:83111"/>
        <dbReference type="EC" id="2.3.1.12"/>
    </reaction>
</comment>
<protein>
    <recommendedName>
        <fullName evidence="5">Dihydrolipoyllysine-residue acetyltransferase component of pyruvate dehydrogenase complex</fullName>
        <ecNumber evidence="4">2.3.1.12</ecNumber>
    </recommendedName>
    <alternativeName>
        <fullName evidence="10">Dihydrolipoamide acetyltransferase component of pyruvate dehydrogenase complex</fullName>
    </alternativeName>
    <alternativeName>
        <fullName evidence="11">E2</fullName>
    </alternativeName>
</protein>
<dbReference type="Proteomes" id="UP000229757">
    <property type="component" value="Chromosome"/>
</dbReference>
<dbReference type="InterPro" id="IPR050743">
    <property type="entry name" value="2-oxoacid_DH_E2_comp"/>
</dbReference>
<dbReference type="PANTHER" id="PTHR43178:SF2">
    <property type="entry name" value="DIHYDROLIPOYLLYSINE-RESIDUE ACETYLTRANSFERASE COMPONENT OF PYRUVATE DEHYDROGENASE COMPLEX"/>
    <property type="match status" value="1"/>
</dbReference>
<dbReference type="GO" id="GO:0004742">
    <property type="term" value="F:dihydrolipoyllysine-residue acetyltransferase activity"/>
    <property type="evidence" value="ECO:0007669"/>
    <property type="project" value="UniProtKB-EC"/>
</dbReference>
<comment type="similarity">
    <text evidence="2">Belongs to the 2-oxoacid dehydrogenase family.</text>
</comment>
<feature type="domain" description="2-oxoacid dehydrogenase acyltransferase catalytic" evidence="14">
    <location>
        <begin position="42"/>
        <end position="269"/>
    </location>
</feature>
<evidence type="ECO:0000313" key="16">
    <source>
        <dbReference type="Proteomes" id="UP000229757"/>
    </source>
</evidence>
<evidence type="ECO:0000256" key="6">
    <source>
        <dbReference type="ARBA" id="ARBA00022679"/>
    </source>
</evidence>
<evidence type="ECO:0000313" key="15">
    <source>
        <dbReference type="EMBL" id="ATX77018.1"/>
    </source>
</evidence>
<dbReference type="InterPro" id="IPR023213">
    <property type="entry name" value="CAT-like_dom_sf"/>
</dbReference>
<dbReference type="Gene3D" id="3.30.559.10">
    <property type="entry name" value="Chloramphenicol acetyltransferase-like domain"/>
    <property type="match status" value="1"/>
</dbReference>
<keyword evidence="6 15" id="KW-0808">Transferase</keyword>
<dbReference type="PANTHER" id="PTHR43178">
    <property type="entry name" value="DIHYDROLIPOAMIDE ACETYLTRANSFERASE COMPONENT OF PYRUVATE DEHYDROGENASE COMPLEX"/>
    <property type="match status" value="1"/>
</dbReference>
<evidence type="ECO:0000256" key="13">
    <source>
        <dbReference type="SAM" id="MobiDB-lite"/>
    </source>
</evidence>
<evidence type="ECO:0000256" key="3">
    <source>
        <dbReference type="ARBA" id="ARBA00011484"/>
    </source>
</evidence>
<keyword evidence="15" id="KW-0670">Pyruvate</keyword>
<feature type="region of interest" description="Disordered" evidence="13">
    <location>
        <begin position="1"/>
        <end position="20"/>
    </location>
</feature>
<comment type="function">
    <text evidence="9">The pyruvate dehydrogenase complex catalyzes the overall conversion of pyruvate to acetyl-CoA and CO(2). It contains multiple copies of three enzymatic components: pyruvate dehydrogenase (E1), dihydrolipoamide acetyltransferase (E2) and lipoamide dehydrogenase (E3).</text>
</comment>
<evidence type="ECO:0000259" key="14">
    <source>
        <dbReference type="Pfam" id="PF00198"/>
    </source>
</evidence>
<dbReference type="EMBL" id="CP011797">
    <property type="protein sequence ID" value="ATX77018.1"/>
    <property type="molecule type" value="Genomic_DNA"/>
</dbReference>
<evidence type="ECO:0000256" key="8">
    <source>
        <dbReference type="ARBA" id="ARBA00023315"/>
    </source>
</evidence>
<evidence type="ECO:0000256" key="12">
    <source>
        <dbReference type="ARBA" id="ARBA00048370"/>
    </source>
</evidence>
<organism evidence="15 16">
    <name type="scientific">Reinekea forsetii</name>
    <dbReference type="NCBI Taxonomy" id="1336806"/>
    <lineage>
        <taxon>Bacteria</taxon>
        <taxon>Pseudomonadati</taxon>
        <taxon>Pseudomonadota</taxon>
        <taxon>Gammaproteobacteria</taxon>
        <taxon>Oceanospirillales</taxon>
        <taxon>Saccharospirillaceae</taxon>
        <taxon>Reinekea</taxon>
    </lineage>
</organism>
<accession>A0A2K8KQJ6</accession>
<comment type="subunit">
    <text evidence="3">Forms a 24-polypeptide structural core with octahedral symmetry.</text>
</comment>
<dbReference type="GO" id="GO:0005737">
    <property type="term" value="C:cytoplasm"/>
    <property type="evidence" value="ECO:0007669"/>
    <property type="project" value="TreeGrafter"/>
</dbReference>
<dbReference type="SUPFAM" id="SSF52777">
    <property type="entry name" value="CoA-dependent acyltransferases"/>
    <property type="match status" value="1"/>
</dbReference>
<keyword evidence="8 15" id="KW-0012">Acyltransferase</keyword>